<accession>A0A6A4ITH3</accession>
<evidence type="ECO:0000259" key="11">
    <source>
        <dbReference type="Pfam" id="PF02931"/>
    </source>
</evidence>
<comment type="caution">
    <text evidence="13">The sequence shown here is derived from an EMBL/GenBank/DDBJ whole genome shotgun (WGS) entry which is preliminary data.</text>
</comment>
<protein>
    <recommendedName>
        <fullName evidence="15">Neurotransmitter-gated ion-channel ligand-binding domain-containing protein</fullName>
    </recommendedName>
</protein>
<organism evidence="13 14">
    <name type="scientific">Apolygus lucorum</name>
    <name type="common">Small green plant bug</name>
    <name type="synonym">Lygocoris lucorum</name>
    <dbReference type="NCBI Taxonomy" id="248454"/>
    <lineage>
        <taxon>Eukaryota</taxon>
        <taxon>Metazoa</taxon>
        <taxon>Ecdysozoa</taxon>
        <taxon>Arthropoda</taxon>
        <taxon>Hexapoda</taxon>
        <taxon>Insecta</taxon>
        <taxon>Pterygota</taxon>
        <taxon>Neoptera</taxon>
        <taxon>Paraneoptera</taxon>
        <taxon>Hemiptera</taxon>
        <taxon>Heteroptera</taxon>
        <taxon>Panheteroptera</taxon>
        <taxon>Cimicomorpha</taxon>
        <taxon>Miridae</taxon>
        <taxon>Mirini</taxon>
        <taxon>Apolygus</taxon>
    </lineage>
</organism>
<keyword evidence="7" id="KW-1133">Transmembrane helix</keyword>
<dbReference type="SUPFAM" id="SSF63712">
    <property type="entry name" value="Nicotinic receptor ligand binding domain-like"/>
    <property type="match status" value="1"/>
</dbReference>
<evidence type="ECO:0000256" key="10">
    <source>
        <dbReference type="ARBA" id="ARBA00023303"/>
    </source>
</evidence>
<keyword evidence="8" id="KW-0406">Ion transport</keyword>
<dbReference type="EMBL" id="WIXP02000012">
    <property type="protein sequence ID" value="KAF6202162.1"/>
    <property type="molecule type" value="Genomic_DNA"/>
</dbReference>
<comment type="subcellular location">
    <subcellularLocation>
        <location evidence="2">Cell membrane</location>
    </subcellularLocation>
    <subcellularLocation>
        <location evidence="1">Membrane</location>
        <topology evidence="1">Multi-pass membrane protein</topology>
    </subcellularLocation>
</comment>
<keyword evidence="3" id="KW-0813">Transport</keyword>
<dbReference type="OrthoDB" id="3176171at2759"/>
<evidence type="ECO:0000256" key="9">
    <source>
        <dbReference type="ARBA" id="ARBA00023136"/>
    </source>
</evidence>
<dbReference type="SUPFAM" id="SSF90112">
    <property type="entry name" value="Neurotransmitter-gated ion-channel transmembrane pore"/>
    <property type="match status" value="1"/>
</dbReference>
<dbReference type="Gene3D" id="2.70.170.10">
    <property type="entry name" value="Neurotransmitter-gated ion-channel ligand-binding domain"/>
    <property type="match status" value="1"/>
</dbReference>
<evidence type="ECO:0000256" key="3">
    <source>
        <dbReference type="ARBA" id="ARBA00022448"/>
    </source>
</evidence>
<dbReference type="GO" id="GO:0005886">
    <property type="term" value="C:plasma membrane"/>
    <property type="evidence" value="ECO:0007669"/>
    <property type="project" value="UniProtKB-SubCell"/>
</dbReference>
<dbReference type="GO" id="GO:0004888">
    <property type="term" value="F:transmembrane signaling receptor activity"/>
    <property type="evidence" value="ECO:0007669"/>
    <property type="project" value="InterPro"/>
</dbReference>
<dbReference type="GO" id="GO:0099095">
    <property type="term" value="F:ligand-gated monoatomic anion channel activity"/>
    <property type="evidence" value="ECO:0007669"/>
    <property type="project" value="UniProtKB-ARBA"/>
</dbReference>
<feature type="domain" description="Neurotransmitter-gated ion-channel transmembrane" evidence="12">
    <location>
        <begin position="264"/>
        <end position="501"/>
    </location>
</feature>
<dbReference type="Gene3D" id="1.20.58.390">
    <property type="entry name" value="Neurotransmitter-gated ion-channel transmembrane domain"/>
    <property type="match status" value="1"/>
</dbReference>
<dbReference type="GO" id="GO:0005230">
    <property type="term" value="F:extracellular ligand-gated monoatomic ion channel activity"/>
    <property type="evidence" value="ECO:0007669"/>
    <property type="project" value="InterPro"/>
</dbReference>
<name>A0A6A4ITH3_APOLU</name>
<keyword evidence="10" id="KW-0407">Ion channel</keyword>
<evidence type="ECO:0000259" key="12">
    <source>
        <dbReference type="Pfam" id="PF02932"/>
    </source>
</evidence>
<dbReference type="InterPro" id="IPR006201">
    <property type="entry name" value="Neur_channel"/>
</dbReference>
<dbReference type="AlphaFoldDB" id="A0A6A4ITH3"/>
<gene>
    <name evidence="13" type="ORF">GE061_004560</name>
</gene>
<dbReference type="InterPro" id="IPR006028">
    <property type="entry name" value="GABAA/Glycine_rcpt"/>
</dbReference>
<dbReference type="PANTHER" id="PTHR18945">
    <property type="entry name" value="NEUROTRANSMITTER GATED ION CHANNEL"/>
    <property type="match status" value="1"/>
</dbReference>
<evidence type="ECO:0000256" key="7">
    <source>
        <dbReference type="ARBA" id="ARBA00022989"/>
    </source>
</evidence>
<keyword evidence="14" id="KW-1185">Reference proteome</keyword>
<evidence type="ECO:0008006" key="15">
    <source>
        <dbReference type="Google" id="ProtNLM"/>
    </source>
</evidence>
<dbReference type="GO" id="GO:0005254">
    <property type="term" value="F:chloride channel activity"/>
    <property type="evidence" value="ECO:0007669"/>
    <property type="project" value="UniProtKB-ARBA"/>
</dbReference>
<dbReference type="InterPro" id="IPR036734">
    <property type="entry name" value="Neur_chan_lig-bd_sf"/>
</dbReference>
<keyword evidence="6" id="KW-0732">Signal</keyword>
<dbReference type="Proteomes" id="UP000466442">
    <property type="component" value="Linkage Group LG12"/>
</dbReference>
<dbReference type="PRINTS" id="PR00252">
    <property type="entry name" value="NRIONCHANNEL"/>
</dbReference>
<dbReference type="Pfam" id="PF02931">
    <property type="entry name" value="Neur_chan_LBD"/>
    <property type="match status" value="1"/>
</dbReference>
<keyword evidence="4" id="KW-1003">Cell membrane</keyword>
<sequence>MRRAVSVLCLWLVGASTCLAVDLCNTSLSDDANEMDTFFYLTEPCRYQKFDRAPSAPGVPLKIYLRAFIYYLRAYSIQNEVDMLTLIELSWTDPRLDYSSINTNVPYIRGEKNLFSDRMWLPHTHMLNEKMLDILGFARKDNLINISPSGDVMFTLRTRQTLGCTPVNMEWFPFDRQQCEMIFNSWKYDSSEVRMEWKKDNPVHHSGVLSPVDFYLTSMEPTSGLETYINANEDCQVSCKYNHSSLALTFKFARQSGFYLLDYYFPSIILVMASWVTFWMGPDSVPGRSALGSSVMLTFLLLSWTGSPIPNASPFKVNDIWELSCTFFILASIWEFALVNTIDRRESKNVQLKKKSSKYIFRYSVSPKKTQGRRMMARRSSSVPSSPELRRNFLSKYNTPKIKTIKELTDSEFRTNVTRRVHQLLASEEQSIPMIRLQRPSIRIIEEESEDEGIPQPTIKKTPEETHSFFTMTPQEISKWIDTQSRIVFPIAFAVFNLVYWNFLWIPQSFLPN</sequence>
<feature type="domain" description="Neurotransmitter-gated ion-channel ligand-binding" evidence="11">
    <location>
        <begin position="47"/>
        <end position="255"/>
    </location>
</feature>
<evidence type="ECO:0000256" key="4">
    <source>
        <dbReference type="ARBA" id="ARBA00022475"/>
    </source>
</evidence>
<dbReference type="InterPro" id="IPR006202">
    <property type="entry name" value="Neur_chan_lig-bd"/>
</dbReference>
<evidence type="ECO:0000256" key="2">
    <source>
        <dbReference type="ARBA" id="ARBA00004236"/>
    </source>
</evidence>
<evidence type="ECO:0000256" key="8">
    <source>
        <dbReference type="ARBA" id="ARBA00023065"/>
    </source>
</evidence>
<evidence type="ECO:0000256" key="6">
    <source>
        <dbReference type="ARBA" id="ARBA00022729"/>
    </source>
</evidence>
<evidence type="ECO:0000256" key="5">
    <source>
        <dbReference type="ARBA" id="ARBA00022692"/>
    </source>
</evidence>
<keyword evidence="9" id="KW-0472">Membrane</keyword>
<dbReference type="Pfam" id="PF02932">
    <property type="entry name" value="Neur_chan_memb"/>
    <property type="match status" value="1"/>
</dbReference>
<dbReference type="InterPro" id="IPR038050">
    <property type="entry name" value="Neuro_actylchol_rec"/>
</dbReference>
<evidence type="ECO:0000256" key="1">
    <source>
        <dbReference type="ARBA" id="ARBA00004141"/>
    </source>
</evidence>
<dbReference type="PRINTS" id="PR00253">
    <property type="entry name" value="GABAARECEPTR"/>
</dbReference>
<dbReference type="InterPro" id="IPR036719">
    <property type="entry name" value="Neuro-gated_channel_TM_sf"/>
</dbReference>
<proteinExistence type="predicted"/>
<keyword evidence="5" id="KW-0812">Transmembrane</keyword>
<reference evidence="13" key="1">
    <citation type="journal article" date="2021" name="Mol. Ecol. Resour.">
        <title>Apolygus lucorum genome provides insights into omnivorousness and mesophyll feeding.</title>
        <authorList>
            <person name="Liu Y."/>
            <person name="Liu H."/>
            <person name="Wang H."/>
            <person name="Huang T."/>
            <person name="Liu B."/>
            <person name="Yang B."/>
            <person name="Yin L."/>
            <person name="Li B."/>
            <person name="Zhang Y."/>
            <person name="Zhang S."/>
            <person name="Jiang F."/>
            <person name="Zhang X."/>
            <person name="Ren Y."/>
            <person name="Wang B."/>
            <person name="Wang S."/>
            <person name="Lu Y."/>
            <person name="Wu K."/>
            <person name="Fan W."/>
            <person name="Wang G."/>
        </authorList>
    </citation>
    <scope>NUCLEOTIDE SEQUENCE</scope>
    <source>
        <strain evidence="13">12Hb</strain>
    </source>
</reference>
<evidence type="ECO:0000313" key="14">
    <source>
        <dbReference type="Proteomes" id="UP000466442"/>
    </source>
</evidence>
<evidence type="ECO:0000313" key="13">
    <source>
        <dbReference type="EMBL" id="KAF6202162.1"/>
    </source>
</evidence>
<dbReference type="InterPro" id="IPR006029">
    <property type="entry name" value="Neurotrans-gated_channel_TM"/>
</dbReference>